<accession>A0A7J7NHU4</accession>
<dbReference type="OrthoDB" id="2019255at2759"/>
<protein>
    <submittedName>
        <fullName evidence="1">Uncharacterized protein</fullName>
    </submittedName>
</protein>
<reference evidence="1 2" key="1">
    <citation type="journal article" date="2020" name="IScience">
        <title>Genome Sequencing of the Endangered Kingdonia uniflora (Circaeasteraceae, Ranunculales) Reveals Potential Mechanisms of Evolutionary Specialization.</title>
        <authorList>
            <person name="Sun Y."/>
            <person name="Deng T."/>
            <person name="Zhang A."/>
            <person name="Moore M.J."/>
            <person name="Landis J.B."/>
            <person name="Lin N."/>
            <person name="Zhang H."/>
            <person name="Zhang X."/>
            <person name="Huang J."/>
            <person name="Zhang X."/>
            <person name="Sun H."/>
            <person name="Wang H."/>
        </authorList>
    </citation>
    <scope>NUCLEOTIDE SEQUENCE [LARGE SCALE GENOMIC DNA]</scope>
    <source>
        <strain evidence="1">TB1705</strain>
        <tissue evidence="1">Leaf</tissue>
    </source>
</reference>
<dbReference type="EMBL" id="JACGCM010000790">
    <property type="protein sequence ID" value="KAF6166468.1"/>
    <property type="molecule type" value="Genomic_DNA"/>
</dbReference>
<dbReference type="Proteomes" id="UP000541444">
    <property type="component" value="Unassembled WGS sequence"/>
</dbReference>
<dbReference type="PANTHER" id="PTHR34121:SF1">
    <property type="entry name" value="FILAMIN-A-INTERACTING PROTEIN 1"/>
    <property type="match status" value="1"/>
</dbReference>
<comment type="caution">
    <text evidence="1">The sequence shown here is derived from an EMBL/GenBank/DDBJ whole genome shotgun (WGS) entry which is preliminary data.</text>
</comment>
<gene>
    <name evidence="1" type="ORF">GIB67_038205</name>
</gene>
<sequence length="151" mass="16858">MTQILEPPHKEEVHLLTEIFGLCLTGGKEVHNAIVDSVQDLAKAFSNYQDEVLVKREELLQFAQGAISGLKLNADLARIDAEVSTLEKKLDAIKAFRVASTERQENTVVTTTEGLKEALEEVRLCSRLEALFLKKKFLRNADSPEVHSQKA</sequence>
<name>A0A7J7NHU4_9MAGN</name>
<feature type="non-terminal residue" evidence="1">
    <location>
        <position position="1"/>
    </location>
</feature>
<dbReference type="AlphaFoldDB" id="A0A7J7NHU4"/>
<proteinExistence type="predicted"/>
<dbReference type="PANTHER" id="PTHR34121">
    <property type="entry name" value="MYOSIN-11"/>
    <property type="match status" value="1"/>
</dbReference>
<organism evidence="1 2">
    <name type="scientific">Kingdonia uniflora</name>
    <dbReference type="NCBI Taxonomy" id="39325"/>
    <lineage>
        <taxon>Eukaryota</taxon>
        <taxon>Viridiplantae</taxon>
        <taxon>Streptophyta</taxon>
        <taxon>Embryophyta</taxon>
        <taxon>Tracheophyta</taxon>
        <taxon>Spermatophyta</taxon>
        <taxon>Magnoliopsida</taxon>
        <taxon>Ranunculales</taxon>
        <taxon>Circaeasteraceae</taxon>
        <taxon>Kingdonia</taxon>
    </lineage>
</organism>
<evidence type="ECO:0000313" key="2">
    <source>
        <dbReference type="Proteomes" id="UP000541444"/>
    </source>
</evidence>
<keyword evidence="2" id="KW-1185">Reference proteome</keyword>
<evidence type="ECO:0000313" key="1">
    <source>
        <dbReference type="EMBL" id="KAF6166468.1"/>
    </source>
</evidence>